<protein>
    <submittedName>
        <fullName evidence="1">Uncharacterized protein</fullName>
    </submittedName>
</protein>
<organism evidence="1 2">
    <name type="scientific">Serendipita vermifera MAFF 305830</name>
    <dbReference type="NCBI Taxonomy" id="933852"/>
    <lineage>
        <taxon>Eukaryota</taxon>
        <taxon>Fungi</taxon>
        <taxon>Dikarya</taxon>
        <taxon>Basidiomycota</taxon>
        <taxon>Agaricomycotina</taxon>
        <taxon>Agaricomycetes</taxon>
        <taxon>Sebacinales</taxon>
        <taxon>Serendipitaceae</taxon>
        <taxon>Serendipita</taxon>
    </lineage>
</organism>
<evidence type="ECO:0000313" key="1">
    <source>
        <dbReference type="EMBL" id="KIM24092.1"/>
    </source>
</evidence>
<proteinExistence type="predicted"/>
<name>A0A0C2X437_SERVB</name>
<reference evidence="2" key="2">
    <citation type="submission" date="2015-01" db="EMBL/GenBank/DDBJ databases">
        <title>Evolutionary Origins and Diversification of the Mycorrhizal Mutualists.</title>
        <authorList>
            <consortium name="DOE Joint Genome Institute"/>
            <consortium name="Mycorrhizal Genomics Consortium"/>
            <person name="Kohler A."/>
            <person name="Kuo A."/>
            <person name="Nagy L.G."/>
            <person name="Floudas D."/>
            <person name="Copeland A."/>
            <person name="Barry K.W."/>
            <person name="Cichocki N."/>
            <person name="Veneault-Fourrey C."/>
            <person name="LaButti K."/>
            <person name="Lindquist E.A."/>
            <person name="Lipzen A."/>
            <person name="Lundell T."/>
            <person name="Morin E."/>
            <person name="Murat C."/>
            <person name="Riley R."/>
            <person name="Ohm R."/>
            <person name="Sun H."/>
            <person name="Tunlid A."/>
            <person name="Henrissat B."/>
            <person name="Grigoriev I.V."/>
            <person name="Hibbett D.S."/>
            <person name="Martin F."/>
        </authorList>
    </citation>
    <scope>NUCLEOTIDE SEQUENCE [LARGE SCALE GENOMIC DNA]</scope>
    <source>
        <strain evidence="2">MAFF 305830</strain>
    </source>
</reference>
<reference evidence="1 2" key="1">
    <citation type="submission" date="2014-04" db="EMBL/GenBank/DDBJ databases">
        <authorList>
            <consortium name="DOE Joint Genome Institute"/>
            <person name="Kuo A."/>
            <person name="Zuccaro A."/>
            <person name="Kohler A."/>
            <person name="Nagy L.G."/>
            <person name="Floudas D."/>
            <person name="Copeland A."/>
            <person name="Barry K.W."/>
            <person name="Cichocki N."/>
            <person name="Veneault-Fourrey C."/>
            <person name="LaButti K."/>
            <person name="Lindquist E.A."/>
            <person name="Lipzen A."/>
            <person name="Lundell T."/>
            <person name="Morin E."/>
            <person name="Murat C."/>
            <person name="Sun H."/>
            <person name="Tunlid A."/>
            <person name="Henrissat B."/>
            <person name="Grigoriev I.V."/>
            <person name="Hibbett D.S."/>
            <person name="Martin F."/>
            <person name="Nordberg H.P."/>
            <person name="Cantor M.N."/>
            <person name="Hua S.X."/>
        </authorList>
    </citation>
    <scope>NUCLEOTIDE SEQUENCE [LARGE SCALE GENOMIC DNA]</scope>
    <source>
        <strain evidence="1 2">MAFF 305830</strain>
    </source>
</reference>
<accession>A0A0C2X437</accession>
<dbReference type="HOGENOM" id="CLU_2759406_0_0_1"/>
<dbReference type="AlphaFoldDB" id="A0A0C2X437"/>
<sequence length="70" mass="7977">MPGGGSSPSYRSILRLPTTCKRRMLTSSLDEDRPRLLSRRFNETIPVLPRPDGKGMRKLAPYDMMSYYVG</sequence>
<dbReference type="EMBL" id="KN824328">
    <property type="protein sequence ID" value="KIM24092.1"/>
    <property type="molecule type" value="Genomic_DNA"/>
</dbReference>
<gene>
    <name evidence="1" type="ORF">M408DRAFT_245972</name>
</gene>
<dbReference type="Proteomes" id="UP000054097">
    <property type="component" value="Unassembled WGS sequence"/>
</dbReference>
<keyword evidence="2" id="KW-1185">Reference proteome</keyword>
<evidence type="ECO:0000313" key="2">
    <source>
        <dbReference type="Proteomes" id="UP000054097"/>
    </source>
</evidence>